<accession>A0A484LEX0</accession>
<dbReference type="Pfam" id="PF08284">
    <property type="entry name" value="RVP_2"/>
    <property type="match status" value="1"/>
</dbReference>
<feature type="compositionally biased region" description="Polar residues" evidence="1">
    <location>
        <begin position="214"/>
        <end position="230"/>
    </location>
</feature>
<evidence type="ECO:0000313" key="5">
    <source>
        <dbReference type="EMBL" id="VFQ74686.1"/>
    </source>
</evidence>
<organism evidence="5 6">
    <name type="scientific">Cuscuta campestris</name>
    <dbReference type="NCBI Taxonomy" id="132261"/>
    <lineage>
        <taxon>Eukaryota</taxon>
        <taxon>Viridiplantae</taxon>
        <taxon>Streptophyta</taxon>
        <taxon>Embryophyta</taxon>
        <taxon>Tracheophyta</taxon>
        <taxon>Spermatophyta</taxon>
        <taxon>Magnoliopsida</taxon>
        <taxon>eudicotyledons</taxon>
        <taxon>Gunneridae</taxon>
        <taxon>Pentapetalae</taxon>
        <taxon>asterids</taxon>
        <taxon>lamiids</taxon>
        <taxon>Solanales</taxon>
        <taxon>Convolvulaceae</taxon>
        <taxon>Cuscuteae</taxon>
        <taxon>Cuscuta</taxon>
        <taxon>Cuscuta subgen. Grammica</taxon>
        <taxon>Cuscuta sect. Cleistogrammica</taxon>
    </lineage>
</organism>
<dbReference type="PANTHER" id="PTHR15503">
    <property type="entry name" value="LDOC1 RELATED"/>
    <property type="match status" value="1"/>
</dbReference>
<dbReference type="Pfam" id="PF24626">
    <property type="entry name" value="SH3_Tf2-1"/>
    <property type="match status" value="1"/>
</dbReference>
<feature type="domain" description="Tf2-1-like SH3-like" evidence="4">
    <location>
        <begin position="535"/>
        <end position="586"/>
    </location>
</feature>
<dbReference type="AlphaFoldDB" id="A0A484LEX0"/>
<dbReference type="PANTHER" id="PTHR15503:SF22">
    <property type="entry name" value="TRANSPOSON TY3-I GAG POLYPROTEIN"/>
    <property type="match status" value="1"/>
</dbReference>
<evidence type="ECO:0000313" key="6">
    <source>
        <dbReference type="Proteomes" id="UP000595140"/>
    </source>
</evidence>
<sequence length="895" mass="101074">MLTSLEKREVSRAWVAAYIIGDEKSVTLLRMGRERSPGLHIGEARWKGEERLRCVTMMLEGPAADWFRWRQNNGLIEDREDFVRKLKLRFDPLHYVDYVGQLARIPQVGGVMEYQAAFEKVLTHVTDVPEPYLQSLFQVGLKNDLQHEISLLRPATLSESFALARELEARHHAIVQSVGMMSSSWGSNSSRSNPNRIAPEGSVGSVTKPGPTGSGSKPNANGWESSTTTPIRRLTRAERMQKDAKGLCYNCDQKWHKGHKCRRFILIMGDDEGEEEEEEPDEEIEVAANISSLNSMVGVTTPRFLRLTGRREQHRLDVLIHGGSTHNFVHPRAVKKLGLSIEPVTAFRVYVGNGDALCCNQQCRGVSLELQGTSFTVDLYVLQIHGHDVVLGVQWLRLLGRVLHDYDKVTMEFTWGEHQVTLHGDTPHTKPTSLLHLRALHARREVYAGVILVTVKEGIETGGGSGNEEEGLPKEMVELLARYKEVFQEPQGLPPHRTADHRIFVQPGVAPVNVRAYRYPHFQKAEIETQPYRQHSVARPKSQKLARRFYRPFRVLARVREAAYKLEQPEGSRVHPVFHVSLLRRYFGSLPAQGQLTLLEEFVHGQPISTPVRVHTERFVLIRGQAVRQWLVEWSDGDRDDTTWEPYDKIQQHFPSLHLEDKVFSQEDGNVTNGLREESGATQRGGTTSSPQSSSSSERPTASPQKKLVDASTCAPSTSAAQVVSVARLLQEQPSYMQKAQVHKLRNLMPDGYQLSYQATWKNIISLHTGTTIGIHYHSIKDLGEFSIHPFKVLFFETYGIMPEQLAPNGHRMLSSFINVCLFLRIPLSLRLFDHMFDVRPGSKETLGFVIVSSHQGRAFLSGLPPSNRGWKDKYVSIKFPSSAFPFAQNAWGKG</sequence>
<dbReference type="InterPro" id="IPR021109">
    <property type="entry name" value="Peptidase_aspartic_dom_sf"/>
</dbReference>
<feature type="compositionally biased region" description="Low complexity" evidence="1">
    <location>
        <begin position="687"/>
        <end position="704"/>
    </location>
</feature>
<dbReference type="Gene3D" id="2.40.70.10">
    <property type="entry name" value="Acid Proteases"/>
    <property type="match status" value="1"/>
</dbReference>
<feature type="domain" description="Retrotransposon gag" evidence="2">
    <location>
        <begin position="55"/>
        <end position="142"/>
    </location>
</feature>
<evidence type="ECO:0000259" key="3">
    <source>
        <dbReference type="Pfam" id="PF04195"/>
    </source>
</evidence>
<feature type="domain" description="Transposase (putative) gypsy type" evidence="3">
    <location>
        <begin position="788"/>
        <end position="841"/>
    </location>
</feature>
<keyword evidence="6" id="KW-1185">Reference proteome</keyword>
<evidence type="ECO:0000259" key="4">
    <source>
        <dbReference type="Pfam" id="PF24626"/>
    </source>
</evidence>
<dbReference type="Pfam" id="PF04195">
    <property type="entry name" value="Transposase_28"/>
    <property type="match status" value="1"/>
</dbReference>
<evidence type="ECO:0008006" key="7">
    <source>
        <dbReference type="Google" id="ProtNLM"/>
    </source>
</evidence>
<name>A0A484LEX0_9ASTE</name>
<feature type="compositionally biased region" description="Low complexity" evidence="1">
    <location>
        <begin position="182"/>
        <end position="193"/>
    </location>
</feature>
<feature type="region of interest" description="Disordered" evidence="1">
    <location>
        <begin position="182"/>
        <end position="232"/>
    </location>
</feature>
<dbReference type="OrthoDB" id="1305733at2759"/>
<evidence type="ECO:0000256" key="1">
    <source>
        <dbReference type="SAM" id="MobiDB-lite"/>
    </source>
</evidence>
<protein>
    <recommendedName>
        <fullName evidence="7">Chromo domain-containing protein</fullName>
    </recommendedName>
</protein>
<feature type="region of interest" description="Disordered" evidence="1">
    <location>
        <begin position="670"/>
        <end position="713"/>
    </location>
</feature>
<dbReference type="Pfam" id="PF03732">
    <property type="entry name" value="Retrotrans_gag"/>
    <property type="match status" value="1"/>
</dbReference>
<dbReference type="InterPro" id="IPR005162">
    <property type="entry name" value="Retrotrans_gag_dom"/>
</dbReference>
<dbReference type="InterPro" id="IPR032567">
    <property type="entry name" value="RTL1-rel"/>
</dbReference>
<dbReference type="InterPro" id="IPR056924">
    <property type="entry name" value="SH3_Tf2-1"/>
</dbReference>
<gene>
    <name evidence="5" type="ORF">CCAM_LOCUS16462</name>
</gene>
<proteinExistence type="predicted"/>
<reference evidence="5 6" key="1">
    <citation type="submission" date="2018-04" db="EMBL/GenBank/DDBJ databases">
        <authorList>
            <person name="Vogel A."/>
        </authorList>
    </citation>
    <scope>NUCLEOTIDE SEQUENCE [LARGE SCALE GENOMIC DNA]</scope>
</reference>
<dbReference type="CDD" id="cd00303">
    <property type="entry name" value="retropepsin_like"/>
    <property type="match status" value="1"/>
</dbReference>
<dbReference type="EMBL" id="OOIL02001350">
    <property type="protein sequence ID" value="VFQ74686.1"/>
    <property type="molecule type" value="Genomic_DNA"/>
</dbReference>
<evidence type="ECO:0000259" key="2">
    <source>
        <dbReference type="Pfam" id="PF03732"/>
    </source>
</evidence>
<dbReference type="Proteomes" id="UP000595140">
    <property type="component" value="Unassembled WGS sequence"/>
</dbReference>
<dbReference type="InterPro" id="IPR007321">
    <property type="entry name" value="Transposase_28"/>
</dbReference>